<comment type="caution">
    <text evidence="1">The sequence shown here is derived from an EMBL/GenBank/DDBJ whole genome shotgun (WGS) entry which is preliminary data.</text>
</comment>
<proteinExistence type="predicted"/>
<dbReference type="RefSeq" id="WP_177026703.1">
    <property type="nucleotide sequence ID" value="NZ_JACAQR010000029.1"/>
</dbReference>
<reference evidence="1 2" key="1">
    <citation type="submission" date="2020-04" db="EMBL/GenBank/DDBJ databases">
        <title>Molecular characterization of pseudomonads from Agaricus bisporus reveal novel blotch 2 pathogens in Western Europe.</title>
        <authorList>
            <person name="Taparia T."/>
            <person name="Krijger M."/>
            <person name="Haynes E."/>
            <person name="Elpinstone J.G."/>
            <person name="Noble R."/>
            <person name="Van Der Wolf J."/>
        </authorList>
    </citation>
    <scope>NUCLEOTIDE SEQUENCE [LARGE SCALE GENOMIC DNA]</scope>
    <source>
        <strain evidence="1 2">IPO3753</strain>
    </source>
</reference>
<organism evidence="1 2">
    <name type="scientific">Pseudomonas yamanorum</name>
    <dbReference type="NCBI Taxonomy" id="515393"/>
    <lineage>
        <taxon>Bacteria</taxon>
        <taxon>Pseudomonadati</taxon>
        <taxon>Pseudomonadota</taxon>
        <taxon>Gammaproteobacteria</taxon>
        <taxon>Pseudomonadales</taxon>
        <taxon>Pseudomonadaceae</taxon>
        <taxon>Pseudomonas</taxon>
    </lineage>
</organism>
<evidence type="ECO:0000313" key="2">
    <source>
        <dbReference type="Proteomes" id="UP000546584"/>
    </source>
</evidence>
<gene>
    <name evidence="1" type="ORF">HX826_20215</name>
</gene>
<dbReference type="Proteomes" id="UP000546584">
    <property type="component" value="Unassembled WGS sequence"/>
</dbReference>
<sequence length="82" mass="8935">MSNLTHTECPHCGGTNCQLADQPDLDESELPSWARDNGDGTFTCECASCGSDCDVDYMTRDEVINCGESYRFLGGCSERCIP</sequence>
<protein>
    <submittedName>
        <fullName evidence="1">Uncharacterized protein</fullName>
    </submittedName>
</protein>
<accession>A0AAJ3H6A9</accession>
<evidence type="ECO:0000313" key="1">
    <source>
        <dbReference type="EMBL" id="NWD44207.1"/>
    </source>
</evidence>
<dbReference type="AlphaFoldDB" id="A0AAJ3H6A9"/>
<dbReference type="EMBL" id="JACAQR010000029">
    <property type="protein sequence ID" value="NWD44207.1"/>
    <property type="molecule type" value="Genomic_DNA"/>
</dbReference>
<name>A0AAJ3H6A9_9PSED</name>